<dbReference type="GO" id="GO:0003677">
    <property type="term" value="F:DNA binding"/>
    <property type="evidence" value="ECO:0007669"/>
    <property type="project" value="InterPro"/>
</dbReference>
<comment type="caution">
    <text evidence="2">The sequence shown here is derived from an EMBL/GenBank/DDBJ whole genome shotgun (WGS) entry which is preliminary data.</text>
</comment>
<evidence type="ECO:0000313" key="3">
    <source>
        <dbReference type="Proteomes" id="UP000678545"/>
    </source>
</evidence>
<dbReference type="InterPro" id="IPR010982">
    <property type="entry name" value="Lambda_DNA-bd_dom_sf"/>
</dbReference>
<protein>
    <submittedName>
        <fullName evidence="2">Helix-turn-helix transcriptional regulator</fullName>
    </submittedName>
</protein>
<dbReference type="EMBL" id="JAGSPJ010000005">
    <property type="protein sequence ID" value="MBR7800978.1"/>
    <property type="molecule type" value="Genomic_DNA"/>
</dbReference>
<accession>A0A941E9A6</accession>
<dbReference type="PROSITE" id="PS50943">
    <property type="entry name" value="HTH_CROC1"/>
    <property type="match status" value="1"/>
</dbReference>
<dbReference type="InterPro" id="IPR001387">
    <property type="entry name" value="Cro/C1-type_HTH"/>
</dbReference>
<gene>
    <name evidence="2" type="ORF">KDM90_13295</name>
</gene>
<sequence length="259" mass="30497">MTKASSLIDVLKRELKARRITYQELASKIGISESSIKRMFASKNLSLQRLDQILDAAQINLHDLTSRSYEESLIDELTYEQEEELISDPKKFIVAVSAMNYLSLHQIIEIYAMSETEVIAYLVRLDHLGIIELMPNNRIKLLLSRTFRWIPNGPIQNFHRRESFADYLDSNFDGKNDMMQFVSVMLSKQSSAIFLTRLMQLARDISDQHRLDANLPFEEKFRMSFMLSARPWIPNYFQALVRPEYIRNYYARKERNKRV</sequence>
<feature type="domain" description="HTH cro/C1-type" evidence="1">
    <location>
        <begin position="11"/>
        <end position="64"/>
    </location>
</feature>
<name>A0A941E9A6_9BURK</name>
<evidence type="ECO:0000259" key="1">
    <source>
        <dbReference type="PROSITE" id="PS50943"/>
    </source>
</evidence>
<dbReference type="SMART" id="SM00530">
    <property type="entry name" value="HTH_XRE"/>
    <property type="match status" value="1"/>
</dbReference>
<evidence type="ECO:0000313" key="2">
    <source>
        <dbReference type="EMBL" id="MBR7800978.1"/>
    </source>
</evidence>
<keyword evidence="3" id="KW-1185">Reference proteome</keyword>
<proteinExistence type="predicted"/>
<dbReference type="Proteomes" id="UP000678545">
    <property type="component" value="Unassembled WGS sequence"/>
</dbReference>
<dbReference type="RefSeq" id="WP_212676093.1">
    <property type="nucleotide sequence ID" value="NZ_JAGSPJ010000005.1"/>
</dbReference>
<organism evidence="2 3">
    <name type="scientific">Undibacterium fentianense</name>
    <dbReference type="NCBI Taxonomy" id="2828728"/>
    <lineage>
        <taxon>Bacteria</taxon>
        <taxon>Pseudomonadati</taxon>
        <taxon>Pseudomonadota</taxon>
        <taxon>Betaproteobacteria</taxon>
        <taxon>Burkholderiales</taxon>
        <taxon>Oxalobacteraceae</taxon>
        <taxon>Undibacterium</taxon>
    </lineage>
</organism>
<dbReference type="AlphaFoldDB" id="A0A941E9A6"/>
<dbReference type="SUPFAM" id="SSF47413">
    <property type="entry name" value="lambda repressor-like DNA-binding domains"/>
    <property type="match status" value="1"/>
</dbReference>
<dbReference type="Gene3D" id="1.10.260.40">
    <property type="entry name" value="lambda repressor-like DNA-binding domains"/>
    <property type="match status" value="1"/>
</dbReference>
<reference evidence="2" key="1">
    <citation type="submission" date="2021-04" db="EMBL/GenBank/DDBJ databases">
        <title>novel species isolated from subtropical streams in China.</title>
        <authorList>
            <person name="Lu H."/>
        </authorList>
    </citation>
    <scope>NUCLEOTIDE SEQUENCE</scope>
    <source>
        <strain evidence="2">FT137W</strain>
    </source>
</reference>
<dbReference type="CDD" id="cd00093">
    <property type="entry name" value="HTH_XRE"/>
    <property type="match status" value="1"/>
</dbReference>
<dbReference type="Pfam" id="PF13443">
    <property type="entry name" value="HTH_26"/>
    <property type="match status" value="1"/>
</dbReference>